<dbReference type="InterPro" id="IPR046426">
    <property type="entry name" value="DAXX_histone-bd_sf"/>
</dbReference>
<name>A0AAD9RQY9_9HYME</name>
<organism evidence="12 13">
    <name type="scientific">Odynerus spinipes</name>
    <dbReference type="NCBI Taxonomy" id="1348599"/>
    <lineage>
        <taxon>Eukaryota</taxon>
        <taxon>Metazoa</taxon>
        <taxon>Ecdysozoa</taxon>
        <taxon>Arthropoda</taxon>
        <taxon>Hexapoda</taxon>
        <taxon>Insecta</taxon>
        <taxon>Pterygota</taxon>
        <taxon>Neoptera</taxon>
        <taxon>Endopterygota</taxon>
        <taxon>Hymenoptera</taxon>
        <taxon>Apocrita</taxon>
        <taxon>Aculeata</taxon>
        <taxon>Vespoidea</taxon>
        <taxon>Vespidae</taxon>
        <taxon>Eumeninae</taxon>
        <taxon>Odynerus</taxon>
    </lineage>
</organism>
<evidence type="ECO:0000256" key="5">
    <source>
        <dbReference type="ARBA" id="ARBA00022490"/>
    </source>
</evidence>
<dbReference type="GO" id="GO:0050681">
    <property type="term" value="F:nuclear androgen receptor binding"/>
    <property type="evidence" value="ECO:0007669"/>
    <property type="project" value="TreeGrafter"/>
</dbReference>
<feature type="compositionally biased region" description="Acidic residues" evidence="10">
    <location>
        <begin position="484"/>
        <end position="526"/>
    </location>
</feature>
<gene>
    <name evidence="12" type="ORF">KPH14_006476</name>
</gene>
<dbReference type="Proteomes" id="UP001258017">
    <property type="component" value="Unassembled WGS sequence"/>
</dbReference>
<dbReference type="PANTHER" id="PTHR12766">
    <property type="entry name" value="DEATH DOMAIN-ASSOCIATED PROTEIN 6 DAXX"/>
    <property type="match status" value="1"/>
</dbReference>
<evidence type="ECO:0000256" key="9">
    <source>
        <dbReference type="ARBA" id="ARBA00023242"/>
    </source>
</evidence>
<dbReference type="GO" id="GO:0016605">
    <property type="term" value="C:PML body"/>
    <property type="evidence" value="ECO:0007669"/>
    <property type="project" value="TreeGrafter"/>
</dbReference>
<keyword evidence="8" id="KW-0143">Chaperone</keyword>
<keyword evidence="5" id="KW-0963">Cytoplasm</keyword>
<accession>A0AAD9RQY9</accession>
<feature type="region of interest" description="Disordered" evidence="10">
    <location>
        <begin position="1"/>
        <end position="45"/>
    </location>
</feature>
<evidence type="ECO:0000256" key="10">
    <source>
        <dbReference type="SAM" id="MobiDB-lite"/>
    </source>
</evidence>
<protein>
    <recommendedName>
        <fullName evidence="11">Daxx histone-binding domain-containing protein</fullName>
    </recommendedName>
</protein>
<keyword evidence="4" id="KW-0158">Chromosome</keyword>
<dbReference type="CDD" id="cd13150">
    <property type="entry name" value="DAXX_histone_binding"/>
    <property type="match status" value="1"/>
</dbReference>
<feature type="region of interest" description="Disordered" evidence="10">
    <location>
        <begin position="821"/>
        <end position="842"/>
    </location>
</feature>
<keyword evidence="13" id="KW-1185">Reference proteome</keyword>
<keyword evidence="9" id="KW-0539">Nucleus</keyword>
<evidence type="ECO:0000259" key="11">
    <source>
        <dbReference type="Pfam" id="PF20920"/>
    </source>
</evidence>
<comment type="subcellular location">
    <subcellularLocation>
        <location evidence="2">Chromosome</location>
    </subcellularLocation>
    <subcellularLocation>
        <location evidence="3">Cytoplasm</location>
    </subcellularLocation>
    <subcellularLocation>
        <location evidence="1">Nucleus</location>
    </subcellularLocation>
</comment>
<dbReference type="GO" id="GO:0003714">
    <property type="term" value="F:transcription corepressor activity"/>
    <property type="evidence" value="ECO:0007669"/>
    <property type="project" value="TreeGrafter"/>
</dbReference>
<evidence type="ECO:0000256" key="7">
    <source>
        <dbReference type="ARBA" id="ARBA00023054"/>
    </source>
</evidence>
<evidence type="ECO:0000256" key="2">
    <source>
        <dbReference type="ARBA" id="ARBA00004286"/>
    </source>
</evidence>
<dbReference type="EMBL" id="JAIFRP010000026">
    <property type="protein sequence ID" value="KAK2584020.1"/>
    <property type="molecule type" value="Genomic_DNA"/>
</dbReference>
<evidence type="ECO:0000256" key="4">
    <source>
        <dbReference type="ARBA" id="ARBA00022454"/>
    </source>
</evidence>
<evidence type="ECO:0000256" key="6">
    <source>
        <dbReference type="ARBA" id="ARBA00022703"/>
    </source>
</evidence>
<keyword evidence="6" id="KW-0053">Apoptosis</keyword>
<dbReference type="Pfam" id="PF20920">
    <property type="entry name" value="DAXX_hist_bd"/>
    <property type="match status" value="1"/>
</dbReference>
<dbReference type="GO" id="GO:0005737">
    <property type="term" value="C:cytoplasm"/>
    <property type="evidence" value="ECO:0007669"/>
    <property type="project" value="UniProtKB-SubCell"/>
</dbReference>
<evidence type="ECO:0000256" key="1">
    <source>
        <dbReference type="ARBA" id="ARBA00004123"/>
    </source>
</evidence>
<sequence>MDKTEVICISSDDEDESEKVANEQNKPLSHNETDTESNLVNKNTEFKCDNERNNISKQKRKISEVDGTSNENTKKIKAELVTEANGNSVKINSKENNIKSQEGISIPATKEIMKPQLIIKEKKSISHLEQDVFPMFISLCLQKKREPAMEVIVNKLKRRYEQMDPICARSEAFQNFVNTKRNDILTTENMIYQHIMDVMTEMKSKPRGTSKVLKASRSNNCKSTVSREAVPSSTFNNIVEVERDEEDYEQDYEEDTMDPHTKRKYKKIVQAMKICENKIKMLEEAEVDFDDDDNSNYIKLERYKERMVTLYAEYCNITGDNIDAGRSYLRPKHLNTTQIVSVDQAITNFINAKITKRNKLKKNGRFTDDLIFPDYRDILKCVSNCNEKNNLGLDKRRQCQIAKKAFIDLGEHLQRARRNDYWDTFSLFLENKPDDPALKNQELAQKLRKNRELGEQKLTQVFHEYVKKQEEMRDLLTIDKADTENDDDEDNNLESNDENENSEEDDEDNEDEDENDNVEGENENDEDIRSIDNSEQSGDEKKNDDTSTSNVNDIKNGTVEHKDSTKINVIHICENKSSKDVTMNTSEIKCDETQSRHTSILRENVIEESSSTTKLETVIVQELSTSNNNTAINENEDRITEVTPLENDCDTQADENKPLLRVRSFAKPPTTWEDNKQRSQVVEDIAIKEVIDLTSEIPKANIEAPQFAIKIGNKVVPLQSKYNTVVIPANLAGKSVISVKNITNNYVKLNTRNMRTNTSSNSKANQIAKSLPIVKKIVDVSSVNTIIRLPHVSAKQNTNVNPKNNETKQKPTVVRFVLPTNQVHQNNSEDVPVTDTCQKEAK</sequence>
<dbReference type="InterPro" id="IPR038298">
    <property type="entry name" value="Daxx_N_sf"/>
</dbReference>
<dbReference type="GO" id="GO:0005694">
    <property type="term" value="C:chromosome"/>
    <property type="evidence" value="ECO:0007669"/>
    <property type="project" value="UniProtKB-SubCell"/>
</dbReference>
<dbReference type="Gene3D" id="1.20.58.2170">
    <property type="match status" value="1"/>
</dbReference>
<evidence type="ECO:0000256" key="8">
    <source>
        <dbReference type="ARBA" id="ARBA00023186"/>
    </source>
</evidence>
<dbReference type="GO" id="GO:0042393">
    <property type="term" value="F:histone binding"/>
    <property type="evidence" value="ECO:0007669"/>
    <property type="project" value="InterPro"/>
</dbReference>
<dbReference type="GO" id="GO:0006915">
    <property type="term" value="P:apoptotic process"/>
    <property type="evidence" value="ECO:0007669"/>
    <property type="project" value="UniProtKB-KW"/>
</dbReference>
<dbReference type="Gene3D" id="1.10.8.810">
    <property type="entry name" value="Daxx helical bundle domain"/>
    <property type="match status" value="1"/>
</dbReference>
<feature type="region of interest" description="Disordered" evidence="10">
    <location>
        <begin position="478"/>
        <end position="559"/>
    </location>
</feature>
<dbReference type="InterPro" id="IPR046378">
    <property type="entry name" value="DAXX_histone-bd"/>
</dbReference>
<evidence type="ECO:0000313" key="12">
    <source>
        <dbReference type="EMBL" id="KAK2584020.1"/>
    </source>
</evidence>
<feature type="compositionally biased region" description="Basic and acidic residues" evidence="10">
    <location>
        <begin position="527"/>
        <end position="545"/>
    </location>
</feature>
<reference evidence="12" key="1">
    <citation type="submission" date="2021-08" db="EMBL/GenBank/DDBJ databases">
        <authorList>
            <person name="Misof B."/>
            <person name="Oliver O."/>
            <person name="Podsiadlowski L."/>
            <person name="Donath A."/>
            <person name="Peters R."/>
            <person name="Mayer C."/>
            <person name="Rust J."/>
            <person name="Gunkel S."/>
            <person name="Lesny P."/>
            <person name="Martin S."/>
            <person name="Oeyen J.P."/>
            <person name="Petersen M."/>
            <person name="Panagiotis P."/>
            <person name="Wilbrandt J."/>
            <person name="Tanja T."/>
        </authorList>
    </citation>
    <scope>NUCLEOTIDE SEQUENCE</scope>
    <source>
        <strain evidence="12">GBR_01_08_01A</strain>
        <tissue evidence="12">Thorax + abdomen</tissue>
    </source>
</reference>
<reference evidence="12" key="2">
    <citation type="journal article" date="2023" name="Commun. Biol.">
        <title>Intrasexual cuticular hydrocarbon dimorphism in a wasp sheds light on hydrocarbon biosynthesis genes in Hymenoptera.</title>
        <authorList>
            <person name="Moris V.C."/>
            <person name="Podsiadlowski L."/>
            <person name="Martin S."/>
            <person name="Oeyen J.P."/>
            <person name="Donath A."/>
            <person name="Petersen M."/>
            <person name="Wilbrandt J."/>
            <person name="Misof B."/>
            <person name="Liedtke D."/>
            <person name="Thamm M."/>
            <person name="Scheiner R."/>
            <person name="Schmitt T."/>
            <person name="Niehuis O."/>
        </authorList>
    </citation>
    <scope>NUCLEOTIDE SEQUENCE</scope>
    <source>
        <strain evidence="12">GBR_01_08_01A</strain>
    </source>
</reference>
<evidence type="ECO:0000313" key="13">
    <source>
        <dbReference type="Proteomes" id="UP001258017"/>
    </source>
</evidence>
<dbReference type="GO" id="GO:0003713">
    <property type="term" value="F:transcription coactivator activity"/>
    <property type="evidence" value="ECO:0007669"/>
    <property type="project" value="TreeGrafter"/>
</dbReference>
<feature type="domain" description="Daxx histone-binding" evidence="11">
    <location>
        <begin position="384"/>
        <end position="467"/>
    </location>
</feature>
<dbReference type="PANTHER" id="PTHR12766:SF7">
    <property type="entry name" value="DEATH DOMAIN-ASSOCIATED PROTEIN 6"/>
    <property type="match status" value="1"/>
</dbReference>
<proteinExistence type="predicted"/>
<feature type="compositionally biased region" description="Polar residues" evidence="10">
    <location>
        <begin position="546"/>
        <end position="555"/>
    </location>
</feature>
<dbReference type="AlphaFoldDB" id="A0AAD9RQY9"/>
<keyword evidence="7" id="KW-0175">Coiled coil</keyword>
<evidence type="ECO:0000256" key="3">
    <source>
        <dbReference type="ARBA" id="ARBA00004496"/>
    </source>
</evidence>
<comment type="caution">
    <text evidence="12">The sequence shown here is derived from an EMBL/GenBank/DDBJ whole genome shotgun (WGS) entry which is preliminary data.</text>
</comment>
<feature type="compositionally biased region" description="Polar residues" evidence="10">
    <location>
        <begin position="22"/>
        <end position="43"/>
    </location>
</feature>